<dbReference type="GO" id="GO:0005634">
    <property type="term" value="C:nucleus"/>
    <property type="evidence" value="ECO:0007669"/>
    <property type="project" value="TreeGrafter"/>
</dbReference>
<dbReference type="EMBL" id="JAAAJB010000006">
    <property type="protein sequence ID" value="KAG0270385.1"/>
    <property type="molecule type" value="Genomic_DNA"/>
</dbReference>
<proteinExistence type="predicted"/>
<feature type="region of interest" description="Disordered" evidence="6">
    <location>
        <begin position="477"/>
        <end position="503"/>
    </location>
</feature>
<dbReference type="PANTHER" id="PTHR45812">
    <property type="entry name" value="DNA POLYMERASE ZETA CATALYTIC SUBUNIT"/>
    <property type="match status" value="1"/>
</dbReference>
<gene>
    <name evidence="9" type="primary">REV3_2</name>
    <name evidence="9" type="ORF">DFQ27_007536</name>
</gene>
<sequence>MFRTQDLSQVKAYLLRQWSKILQGRCPVPDFMFGKEVRLGSYSDNGVPPPGAVVSARRMEVDPRAEPQHKERVPYVVVYGEPGARLTDQVVEPKELLRNPELQLNGQYYITKQIIPSLERILQLAGADVKSWFESMPKVLRAPPLTSLAGAGPTAAMRKSSKQRKMAKAIEQASAPPLEQQAEASGPSAPPAATAEPHNNNPFAAGALPSAAEPSLASGSGSSNSTGPSRPKPGDRRRRRGGKGFVTLGPRIERFYQSVNCLVCEQRITSPHRPLLLPKSRSRLSFGSGGGGNGSRGSLMPPSSSSASILASLSSILCSDCLDNEQGGRVATMLALQGRLRRNERDLRATVDVCSSCCGGGPPQATTTTTGTELVACESIECPVFWRRRKEQRTRETLQTTVQRCLDKLEALDRAEQYELFLQAEQEAFNAESDLVLPEVEDEDEDGERGDFAADSDQDEHLMEALLLGGEAISKAELVGGAGSESTEDEDGDADSDTHALDW</sequence>
<dbReference type="GO" id="GO:0000166">
    <property type="term" value="F:nucleotide binding"/>
    <property type="evidence" value="ECO:0007669"/>
    <property type="project" value="InterPro"/>
</dbReference>
<dbReference type="AlphaFoldDB" id="A0A9P6UD33"/>
<comment type="catalytic activity">
    <reaction evidence="5">
        <text>DNA(n) + a 2'-deoxyribonucleoside 5'-triphosphate = DNA(n+1) + diphosphate</text>
        <dbReference type="Rhea" id="RHEA:22508"/>
        <dbReference type="Rhea" id="RHEA-COMP:17339"/>
        <dbReference type="Rhea" id="RHEA-COMP:17340"/>
        <dbReference type="ChEBI" id="CHEBI:33019"/>
        <dbReference type="ChEBI" id="CHEBI:61560"/>
        <dbReference type="ChEBI" id="CHEBI:173112"/>
        <dbReference type="EC" id="2.7.7.7"/>
    </reaction>
</comment>
<accession>A0A9P6UD33</accession>
<keyword evidence="3" id="KW-0548">Nucleotidyltransferase</keyword>
<evidence type="ECO:0000256" key="4">
    <source>
        <dbReference type="ARBA" id="ARBA00022932"/>
    </source>
</evidence>
<evidence type="ECO:0000256" key="5">
    <source>
        <dbReference type="ARBA" id="ARBA00049244"/>
    </source>
</evidence>
<keyword evidence="2" id="KW-0808">Transferase</keyword>
<evidence type="ECO:0000256" key="6">
    <source>
        <dbReference type="SAM" id="MobiDB-lite"/>
    </source>
</evidence>
<dbReference type="Proteomes" id="UP000807716">
    <property type="component" value="Unassembled WGS sequence"/>
</dbReference>
<feature type="region of interest" description="Disordered" evidence="6">
    <location>
        <begin position="144"/>
        <end position="246"/>
    </location>
</feature>
<dbReference type="FunFam" id="1.10.132.60:FF:000007">
    <property type="entry name" value="DNA polymerase"/>
    <property type="match status" value="1"/>
</dbReference>
<dbReference type="InterPro" id="IPR025687">
    <property type="entry name" value="Znf-C4pol"/>
</dbReference>
<evidence type="ECO:0000313" key="10">
    <source>
        <dbReference type="Proteomes" id="UP000807716"/>
    </source>
</evidence>
<protein>
    <recommendedName>
        <fullName evidence="1">DNA-directed DNA polymerase</fullName>
        <ecNumber evidence="1">2.7.7.7</ecNumber>
    </recommendedName>
</protein>
<organism evidence="9 10">
    <name type="scientific">Actinomortierella ambigua</name>
    <dbReference type="NCBI Taxonomy" id="1343610"/>
    <lineage>
        <taxon>Eukaryota</taxon>
        <taxon>Fungi</taxon>
        <taxon>Fungi incertae sedis</taxon>
        <taxon>Mucoromycota</taxon>
        <taxon>Mortierellomycotina</taxon>
        <taxon>Mortierellomycetes</taxon>
        <taxon>Mortierellales</taxon>
        <taxon>Mortierellaceae</taxon>
        <taxon>Actinomortierella</taxon>
    </lineage>
</organism>
<dbReference type="OrthoDB" id="2437645at2759"/>
<dbReference type="GO" id="GO:0003887">
    <property type="term" value="F:DNA-directed DNA polymerase activity"/>
    <property type="evidence" value="ECO:0007669"/>
    <property type="project" value="UniProtKB-KW"/>
</dbReference>
<evidence type="ECO:0000259" key="7">
    <source>
        <dbReference type="Pfam" id="PF00136"/>
    </source>
</evidence>
<feature type="compositionally biased region" description="Acidic residues" evidence="6">
    <location>
        <begin position="439"/>
        <end position="458"/>
    </location>
</feature>
<evidence type="ECO:0000259" key="8">
    <source>
        <dbReference type="Pfam" id="PF14260"/>
    </source>
</evidence>
<dbReference type="Pfam" id="PF00136">
    <property type="entry name" value="DNA_pol_B"/>
    <property type="match status" value="1"/>
</dbReference>
<evidence type="ECO:0000256" key="3">
    <source>
        <dbReference type="ARBA" id="ARBA00022695"/>
    </source>
</evidence>
<dbReference type="GO" id="GO:0016035">
    <property type="term" value="C:zeta DNA polymerase complex"/>
    <property type="evidence" value="ECO:0007669"/>
    <property type="project" value="InterPro"/>
</dbReference>
<name>A0A9P6UD33_9FUNG</name>
<dbReference type="SUPFAM" id="SSF56672">
    <property type="entry name" value="DNA/RNA polymerases"/>
    <property type="match status" value="1"/>
</dbReference>
<feature type="region of interest" description="Disordered" evidence="6">
    <location>
        <begin position="278"/>
        <end position="303"/>
    </location>
</feature>
<dbReference type="GO" id="GO:0000724">
    <property type="term" value="P:double-strand break repair via homologous recombination"/>
    <property type="evidence" value="ECO:0007669"/>
    <property type="project" value="TreeGrafter"/>
</dbReference>
<dbReference type="InterPro" id="IPR043502">
    <property type="entry name" value="DNA/RNA_pol_sf"/>
</dbReference>
<feature type="domain" description="DNA-directed DNA polymerase family B multifunctional" evidence="7">
    <location>
        <begin position="7"/>
        <end position="123"/>
    </location>
</feature>
<comment type="caution">
    <text evidence="9">The sequence shown here is derived from an EMBL/GenBank/DDBJ whole genome shotgun (WGS) entry which is preliminary data.</text>
</comment>
<feature type="region of interest" description="Disordered" evidence="6">
    <location>
        <begin position="432"/>
        <end position="460"/>
    </location>
</feature>
<dbReference type="InterPro" id="IPR042087">
    <property type="entry name" value="DNA_pol_B_thumb"/>
</dbReference>
<dbReference type="Pfam" id="PF14260">
    <property type="entry name" value="zf-C4pol"/>
    <property type="match status" value="1"/>
</dbReference>
<feature type="compositionally biased region" description="Low complexity" evidence="6">
    <location>
        <begin position="182"/>
        <end position="229"/>
    </location>
</feature>
<dbReference type="GO" id="GO:0003677">
    <property type="term" value="F:DNA binding"/>
    <property type="evidence" value="ECO:0007669"/>
    <property type="project" value="InterPro"/>
</dbReference>
<keyword evidence="4" id="KW-0239">DNA-directed DNA polymerase</keyword>
<dbReference type="Gene3D" id="1.10.132.60">
    <property type="entry name" value="DNA polymerase family B, C-terminal domain"/>
    <property type="match status" value="1"/>
</dbReference>
<dbReference type="InterPro" id="IPR030559">
    <property type="entry name" value="PolZ_Rev3"/>
</dbReference>
<dbReference type="InterPro" id="IPR006134">
    <property type="entry name" value="DNA-dir_DNA_pol_B_multi_dom"/>
</dbReference>
<evidence type="ECO:0000256" key="2">
    <source>
        <dbReference type="ARBA" id="ARBA00022679"/>
    </source>
</evidence>
<dbReference type="PANTHER" id="PTHR45812:SF1">
    <property type="entry name" value="DNA POLYMERASE ZETA CATALYTIC SUBUNIT"/>
    <property type="match status" value="1"/>
</dbReference>
<keyword evidence="10" id="KW-1185">Reference proteome</keyword>
<evidence type="ECO:0000256" key="1">
    <source>
        <dbReference type="ARBA" id="ARBA00012417"/>
    </source>
</evidence>
<feature type="compositionally biased region" description="Acidic residues" evidence="6">
    <location>
        <begin position="486"/>
        <end position="495"/>
    </location>
</feature>
<evidence type="ECO:0000313" key="9">
    <source>
        <dbReference type="EMBL" id="KAG0270385.1"/>
    </source>
</evidence>
<feature type="domain" description="C4-type zinc-finger of DNA polymerase delta" evidence="8">
    <location>
        <begin position="314"/>
        <end position="388"/>
    </location>
</feature>
<reference evidence="9" key="1">
    <citation type="journal article" date="2020" name="Fungal Divers.">
        <title>Resolving the Mortierellaceae phylogeny through synthesis of multi-gene phylogenetics and phylogenomics.</title>
        <authorList>
            <person name="Vandepol N."/>
            <person name="Liber J."/>
            <person name="Desiro A."/>
            <person name="Na H."/>
            <person name="Kennedy M."/>
            <person name="Barry K."/>
            <person name="Grigoriev I.V."/>
            <person name="Miller A.N."/>
            <person name="O'Donnell K."/>
            <person name="Stajich J.E."/>
            <person name="Bonito G."/>
        </authorList>
    </citation>
    <scope>NUCLEOTIDE SEQUENCE</scope>
    <source>
        <strain evidence="9">BC1065</strain>
    </source>
</reference>
<dbReference type="EC" id="2.7.7.7" evidence="1"/>
<dbReference type="GO" id="GO:0042276">
    <property type="term" value="P:error-prone translesion synthesis"/>
    <property type="evidence" value="ECO:0007669"/>
    <property type="project" value="TreeGrafter"/>
</dbReference>